<dbReference type="AlphaFoldDB" id="A0A2M7QGT3"/>
<evidence type="ECO:0000256" key="1">
    <source>
        <dbReference type="SAM" id="Phobius"/>
    </source>
</evidence>
<dbReference type="Proteomes" id="UP000229401">
    <property type="component" value="Unassembled WGS sequence"/>
</dbReference>
<keyword evidence="1" id="KW-0472">Membrane</keyword>
<evidence type="ECO:0000313" key="2">
    <source>
        <dbReference type="EMBL" id="PIY71542.1"/>
    </source>
</evidence>
<protein>
    <submittedName>
        <fullName evidence="2">Uncharacterized protein</fullName>
    </submittedName>
</protein>
<keyword evidence="1" id="KW-1133">Transmembrane helix</keyword>
<organism evidence="2 3">
    <name type="scientific">Candidatus Roizmanbacteria bacterium CG_4_10_14_0_8_um_filter_33_9</name>
    <dbReference type="NCBI Taxonomy" id="1974826"/>
    <lineage>
        <taxon>Bacteria</taxon>
        <taxon>Candidatus Roizmaniibacteriota</taxon>
    </lineage>
</organism>
<gene>
    <name evidence="2" type="ORF">COY87_05665</name>
</gene>
<keyword evidence="1" id="KW-0812">Transmembrane</keyword>
<feature type="transmembrane region" description="Helical" evidence="1">
    <location>
        <begin position="249"/>
        <end position="267"/>
    </location>
</feature>
<sequence>MYQYLILLFVYLFICLFYTLPALAVSYTPTDVVVSTLIGGETTFSLYGYTSPESMVTISSQGIYDETRSEIDGYFIFQKKPTSLFHQELCLSTQDKLGRISTPTCIPSIPDEDNVVIGPVILPPTVSLNNGSLFIGEEPILSGQTIPNTNVKLSLFTDEERSKNTIAFKALVSPVEAFTIPKMTIMSDSQGNYSIALPSSQTKYYRMFVQSLYQESFSPKSNTIHLDIMPFWLFIIKLLGFLWKSFQQYLLDFIIVSQIVAVGIYFLRKYLHPYHLFRWHRKRKPYPLALRPSYELVVEHIPLMKL</sequence>
<proteinExistence type="predicted"/>
<name>A0A2M7QGT3_9BACT</name>
<accession>A0A2M7QGT3</accession>
<dbReference type="EMBL" id="PFLI01000189">
    <property type="protein sequence ID" value="PIY71542.1"/>
    <property type="molecule type" value="Genomic_DNA"/>
</dbReference>
<reference evidence="3" key="1">
    <citation type="submission" date="2017-09" db="EMBL/GenBank/DDBJ databases">
        <title>Depth-based differentiation of microbial function through sediment-hosted aquifers and enrichment of novel symbionts in the deep terrestrial subsurface.</title>
        <authorList>
            <person name="Probst A.J."/>
            <person name="Ladd B."/>
            <person name="Jarett J.K."/>
            <person name="Geller-Mcgrath D.E."/>
            <person name="Sieber C.M.K."/>
            <person name="Emerson J.B."/>
            <person name="Anantharaman K."/>
            <person name="Thomas B.C."/>
            <person name="Malmstrom R."/>
            <person name="Stieglmeier M."/>
            <person name="Klingl A."/>
            <person name="Woyke T."/>
            <person name="Ryan C.M."/>
            <person name="Banfield J.F."/>
        </authorList>
    </citation>
    <scope>NUCLEOTIDE SEQUENCE [LARGE SCALE GENOMIC DNA]</scope>
</reference>
<evidence type="ECO:0000313" key="3">
    <source>
        <dbReference type="Proteomes" id="UP000229401"/>
    </source>
</evidence>
<comment type="caution">
    <text evidence="2">The sequence shown here is derived from an EMBL/GenBank/DDBJ whole genome shotgun (WGS) entry which is preliminary data.</text>
</comment>